<name>A0A0R1LET1_9LACO</name>
<organism evidence="1 2">
    <name type="scientific">Levilactobacillus acidifarinae DSM 19394 = JCM 15949</name>
    <dbReference type="NCBI Taxonomy" id="1423715"/>
    <lineage>
        <taxon>Bacteria</taxon>
        <taxon>Bacillati</taxon>
        <taxon>Bacillota</taxon>
        <taxon>Bacilli</taxon>
        <taxon>Lactobacillales</taxon>
        <taxon>Lactobacillaceae</taxon>
        <taxon>Levilactobacillus</taxon>
    </lineage>
</organism>
<reference evidence="1 2" key="1">
    <citation type="journal article" date="2015" name="Genome Announc.">
        <title>Expanding the biotechnology potential of lactobacilli through comparative genomics of 213 strains and associated genera.</title>
        <authorList>
            <person name="Sun Z."/>
            <person name="Harris H.M."/>
            <person name="McCann A."/>
            <person name="Guo C."/>
            <person name="Argimon S."/>
            <person name="Zhang W."/>
            <person name="Yang X."/>
            <person name="Jeffery I.B."/>
            <person name="Cooney J.C."/>
            <person name="Kagawa T.F."/>
            <person name="Liu W."/>
            <person name="Song Y."/>
            <person name="Salvetti E."/>
            <person name="Wrobel A."/>
            <person name="Rasinkangas P."/>
            <person name="Parkhill J."/>
            <person name="Rea M.C."/>
            <person name="O'Sullivan O."/>
            <person name="Ritari J."/>
            <person name="Douillard F.P."/>
            <person name="Paul Ross R."/>
            <person name="Yang R."/>
            <person name="Briner A.E."/>
            <person name="Felis G.E."/>
            <person name="de Vos W.M."/>
            <person name="Barrangou R."/>
            <person name="Klaenhammer T.R."/>
            <person name="Caufield P.W."/>
            <person name="Cui Y."/>
            <person name="Zhang H."/>
            <person name="O'Toole P.W."/>
        </authorList>
    </citation>
    <scope>NUCLEOTIDE SEQUENCE [LARGE SCALE GENOMIC DNA]</scope>
    <source>
        <strain evidence="1 2">DSM 19394</strain>
    </source>
</reference>
<sequence length="119" mass="13630">MLTAMYPLAVRAGVGADDYWDMTLKEVVIQVEANRLRHMDALRERGIMDHKLSELIAFAMNEPNKMPSIQKMYGFLNYDDPTEAQPKEAVPEWQQDRLEFMKQAEAIRAARNAKQGGES</sequence>
<dbReference type="Proteomes" id="UP000051955">
    <property type="component" value="Unassembled WGS sequence"/>
</dbReference>
<proteinExistence type="predicted"/>
<dbReference type="EMBL" id="AZDV01000026">
    <property type="protein sequence ID" value="KRK94252.1"/>
    <property type="molecule type" value="Genomic_DNA"/>
</dbReference>
<dbReference type="STRING" id="1423715.FD25_GL000205"/>
<protein>
    <submittedName>
        <fullName evidence="1">Uncharacterized protein</fullName>
    </submittedName>
</protein>
<keyword evidence="2" id="KW-1185">Reference proteome</keyword>
<dbReference type="PATRIC" id="fig|1423715.3.peg.220"/>
<accession>A0A0R1LET1</accession>
<evidence type="ECO:0000313" key="2">
    <source>
        <dbReference type="Proteomes" id="UP000051955"/>
    </source>
</evidence>
<gene>
    <name evidence="1" type="ORF">FD25_GL000205</name>
</gene>
<comment type="caution">
    <text evidence="1">The sequence shown here is derived from an EMBL/GenBank/DDBJ whole genome shotgun (WGS) entry which is preliminary data.</text>
</comment>
<dbReference type="AlphaFoldDB" id="A0A0R1LET1"/>
<evidence type="ECO:0000313" key="1">
    <source>
        <dbReference type="EMBL" id="KRK94252.1"/>
    </source>
</evidence>